<dbReference type="Proteomes" id="UP000800200">
    <property type="component" value="Unassembled WGS sequence"/>
</dbReference>
<dbReference type="EMBL" id="ML994687">
    <property type="protein sequence ID" value="KAF2177528.1"/>
    <property type="molecule type" value="Genomic_DNA"/>
</dbReference>
<proteinExistence type="predicted"/>
<sequence>MSDTKLPNYPLCLPSYVAAFDDGQLAQQELKAETGSWQLGGYADASNLLILDYNYGHGIHRYRSDEIIYRRLEVAENPAVAKVLRKRKLYDEDGENDNVSKEKGVRGIVDQFNISRKALFSILTKYDIAPAACSHIRGQEQIFGSRISKTDDNVARTFESWYAIRARAYYREVEKDADLKITIVMNEYRNLNYLPCKLKRETTCTSSIRNNPFAISLLHFNSTAKWYWRAARDPRDSVRIEEEKAHDQSTGIRTSSMPSTFDRLENKVTLFWSSIEDLFNLLGRQSARWSVQVGMRAMHESAAMKAIAVVPMVFLPGTFVSSWILLVIMIPFTALILLIWFCLEKQNRNANTEEY</sequence>
<evidence type="ECO:0000313" key="2">
    <source>
        <dbReference type="EMBL" id="KAF2177528.1"/>
    </source>
</evidence>
<dbReference type="OrthoDB" id="2830640at2759"/>
<dbReference type="AlphaFoldDB" id="A0A6A6DGF6"/>
<evidence type="ECO:0000256" key="1">
    <source>
        <dbReference type="SAM" id="Phobius"/>
    </source>
</evidence>
<keyword evidence="1" id="KW-1133">Transmembrane helix</keyword>
<protein>
    <submittedName>
        <fullName evidence="2">Uncharacterized protein</fullName>
    </submittedName>
</protein>
<reference evidence="2" key="1">
    <citation type="journal article" date="2020" name="Stud. Mycol.">
        <title>101 Dothideomycetes genomes: a test case for predicting lifestyles and emergence of pathogens.</title>
        <authorList>
            <person name="Haridas S."/>
            <person name="Albert R."/>
            <person name="Binder M."/>
            <person name="Bloem J."/>
            <person name="Labutti K."/>
            <person name="Salamov A."/>
            <person name="Andreopoulos B."/>
            <person name="Baker S."/>
            <person name="Barry K."/>
            <person name="Bills G."/>
            <person name="Bluhm B."/>
            <person name="Cannon C."/>
            <person name="Castanera R."/>
            <person name="Culley D."/>
            <person name="Daum C."/>
            <person name="Ezra D."/>
            <person name="Gonzalez J."/>
            <person name="Henrissat B."/>
            <person name="Kuo A."/>
            <person name="Liang C."/>
            <person name="Lipzen A."/>
            <person name="Lutzoni F."/>
            <person name="Magnuson J."/>
            <person name="Mondo S."/>
            <person name="Nolan M."/>
            <person name="Ohm R."/>
            <person name="Pangilinan J."/>
            <person name="Park H.-J."/>
            <person name="Ramirez L."/>
            <person name="Alfaro M."/>
            <person name="Sun H."/>
            <person name="Tritt A."/>
            <person name="Yoshinaga Y."/>
            <person name="Zwiers L.-H."/>
            <person name="Turgeon B."/>
            <person name="Goodwin S."/>
            <person name="Spatafora J."/>
            <person name="Crous P."/>
            <person name="Grigoriev I."/>
        </authorList>
    </citation>
    <scope>NUCLEOTIDE SEQUENCE</scope>
    <source>
        <strain evidence="2">CBS 207.26</strain>
    </source>
</reference>
<feature type="transmembrane region" description="Helical" evidence="1">
    <location>
        <begin position="323"/>
        <end position="343"/>
    </location>
</feature>
<name>A0A6A6DGF6_9PEZI</name>
<organism evidence="2 3">
    <name type="scientific">Zopfia rhizophila CBS 207.26</name>
    <dbReference type="NCBI Taxonomy" id="1314779"/>
    <lineage>
        <taxon>Eukaryota</taxon>
        <taxon>Fungi</taxon>
        <taxon>Dikarya</taxon>
        <taxon>Ascomycota</taxon>
        <taxon>Pezizomycotina</taxon>
        <taxon>Dothideomycetes</taxon>
        <taxon>Dothideomycetes incertae sedis</taxon>
        <taxon>Zopfiaceae</taxon>
        <taxon>Zopfia</taxon>
    </lineage>
</organism>
<keyword evidence="1" id="KW-0472">Membrane</keyword>
<evidence type="ECO:0000313" key="3">
    <source>
        <dbReference type="Proteomes" id="UP000800200"/>
    </source>
</evidence>
<gene>
    <name evidence="2" type="ORF">K469DRAFT_807439</name>
</gene>
<keyword evidence="1" id="KW-0812">Transmembrane</keyword>
<accession>A0A6A6DGF6</accession>
<keyword evidence="3" id="KW-1185">Reference proteome</keyword>